<dbReference type="PANTHER" id="PTHR42109">
    <property type="entry name" value="UNPLACED GENOMIC SCAFFOLD UM_SCAF_CONTIG_1.265, WHOLE GENOME SHOTGUN SEQUENCE"/>
    <property type="match status" value="1"/>
</dbReference>
<protein>
    <recommendedName>
        <fullName evidence="2">DUF7702 domain-containing protein</fullName>
    </recommendedName>
</protein>
<organism evidence="3 4">
    <name type="scientific">Glonium stellatum</name>
    <dbReference type="NCBI Taxonomy" id="574774"/>
    <lineage>
        <taxon>Eukaryota</taxon>
        <taxon>Fungi</taxon>
        <taxon>Dikarya</taxon>
        <taxon>Ascomycota</taxon>
        <taxon>Pezizomycotina</taxon>
        <taxon>Dothideomycetes</taxon>
        <taxon>Pleosporomycetidae</taxon>
        <taxon>Gloniales</taxon>
        <taxon>Gloniaceae</taxon>
        <taxon>Glonium</taxon>
    </lineage>
</organism>
<sequence>MSFKLPDHVKLPTSPARHNLAIAEIVIFSAILPFQILIKLVQEWQHWGIHHKHRRHPIRCFFRGWFSILAILCQIRIIGFALYISTNNPVKSVVVAEVILQSVGASPLLWELSLVLLRCGHAGDKYSKNTVYPKFLGTLLRLTRAPIIASAVLFVIAGCILNTTVLKAGSLVLLAAFVYVAGISIFISVTGYKQLLHTSGQLGLWLVVATLPFYTVRVVYLVLVEFGSIRFNPVLGDWRFLAAMGLAMEVPILLLLMIAGVVVEPLEFGSQRFLRLPSARQGDSTEARLDGSMSVGYILDESADKVSA</sequence>
<feature type="transmembrane region" description="Helical" evidence="1">
    <location>
        <begin position="138"/>
        <end position="165"/>
    </location>
</feature>
<keyword evidence="4" id="KW-1185">Reference proteome</keyword>
<evidence type="ECO:0000313" key="3">
    <source>
        <dbReference type="EMBL" id="OCL13167.1"/>
    </source>
</evidence>
<evidence type="ECO:0000313" key="4">
    <source>
        <dbReference type="Proteomes" id="UP000250140"/>
    </source>
</evidence>
<keyword evidence="1" id="KW-0472">Membrane</keyword>
<dbReference type="AlphaFoldDB" id="A0A8E2F9L8"/>
<reference evidence="3 4" key="1">
    <citation type="journal article" date="2016" name="Nat. Commun.">
        <title>Ectomycorrhizal ecology is imprinted in the genome of the dominant symbiotic fungus Cenococcum geophilum.</title>
        <authorList>
            <consortium name="DOE Joint Genome Institute"/>
            <person name="Peter M."/>
            <person name="Kohler A."/>
            <person name="Ohm R.A."/>
            <person name="Kuo A."/>
            <person name="Krutzmann J."/>
            <person name="Morin E."/>
            <person name="Arend M."/>
            <person name="Barry K.W."/>
            <person name="Binder M."/>
            <person name="Choi C."/>
            <person name="Clum A."/>
            <person name="Copeland A."/>
            <person name="Grisel N."/>
            <person name="Haridas S."/>
            <person name="Kipfer T."/>
            <person name="LaButti K."/>
            <person name="Lindquist E."/>
            <person name="Lipzen A."/>
            <person name="Maire R."/>
            <person name="Meier B."/>
            <person name="Mihaltcheva S."/>
            <person name="Molinier V."/>
            <person name="Murat C."/>
            <person name="Poggeler S."/>
            <person name="Quandt C.A."/>
            <person name="Sperisen C."/>
            <person name="Tritt A."/>
            <person name="Tisserant E."/>
            <person name="Crous P.W."/>
            <person name="Henrissat B."/>
            <person name="Nehls U."/>
            <person name="Egli S."/>
            <person name="Spatafora J.W."/>
            <person name="Grigoriev I.V."/>
            <person name="Martin F.M."/>
        </authorList>
    </citation>
    <scope>NUCLEOTIDE SEQUENCE [LARGE SCALE GENOMIC DNA]</scope>
    <source>
        <strain evidence="3 4">CBS 207.34</strain>
    </source>
</reference>
<dbReference type="InterPro" id="IPR056119">
    <property type="entry name" value="DUF7702"/>
</dbReference>
<dbReference type="OrthoDB" id="2560628at2759"/>
<feature type="transmembrane region" description="Helical" evidence="1">
    <location>
        <begin position="62"/>
        <end position="86"/>
    </location>
</feature>
<feature type="transmembrane region" description="Helical" evidence="1">
    <location>
        <begin position="202"/>
        <end position="220"/>
    </location>
</feature>
<feature type="transmembrane region" description="Helical" evidence="1">
    <location>
        <begin position="171"/>
        <end position="190"/>
    </location>
</feature>
<feature type="domain" description="DUF7702" evidence="2">
    <location>
        <begin position="17"/>
        <end position="263"/>
    </location>
</feature>
<dbReference type="Proteomes" id="UP000250140">
    <property type="component" value="Unassembled WGS sequence"/>
</dbReference>
<gene>
    <name evidence="3" type="ORF">AOQ84DRAFT_333090</name>
</gene>
<evidence type="ECO:0000259" key="2">
    <source>
        <dbReference type="Pfam" id="PF24800"/>
    </source>
</evidence>
<feature type="transmembrane region" description="Helical" evidence="1">
    <location>
        <begin position="20"/>
        <end position="41"/>
    </location>
</feature>
<feature type="transmembrane region" description="Helical" evidence="1">
    <location>
        <begin position="240"/>
        <end position="263"/>
    </location>
</feature>
<keyword evidence="1" id="KW-0812">Transmembrane</keyword>
<accession>A0A8E2F9L8</accession>
<dbReference type="Pfam" id="PF24800">
    <property type="entry name" value="DUF7702"/>
    <property type="match status" value="1"/>
</dbReference>
<dbReference type="EMBL" id="KV748776">
    <property type="protein sequence ID" value="OCL13167.1"/>
    <property type="molecule type" value="Genomic_DNA"/>
</dbReference>
<evidence type="ECO:0000256" key="1">
    <source>
        <dbReference type="SAM" id="Phobius"/>
    </source>
</evidence>
<keyword evidence="1" id="KW-1133">Transmembrane helix</keyword>
<proteinExistence type="predicted"/>
<name>A0A8E2F9L8_9PEZI</name>
<dbReference type="PANTHER" id="PTHR42109:SF2">
    <property type="entry name" value="INTEGRAL MEMBRANE PROTEIN"/>
    <property type="match status" value="1"/>
</dbReference>